<feature type="compositionally biased region" description="Polar residues" evidence="1">
    <location>
        <begin position="146"/>
        <end position="156"/>
    </location>
</feature>
<evidence type="ECO:0000313" key="3">
    <source>
        <dbReference type="EMBL" id="AFZ12607.1"/>
    </source>
</evidence>
<dbReference type="Proteomes" id="UP000010472">
    <property type="component" value="Chromosome"/>
</dbReference>
<keyword evidence="2" id="KW-0472">Membrane</keyword>
<dbReference type="AlphaFoldDB" id="K9VYN5"/>
<protein>
    <recommendedName>
        <fullName evidence="5">Cell division protein FtsL</fullName>
    </recommendedName>
</protein>
<proteinExistence type="predicted"/>
<feature type="transmembrane region" description="Helical" evidence="2">
    <location>
        <begin position="66"/>
        <end position="85"/>
    </location>
</feature>
<evidence type="ECO:0000256" key="2">
    <source>
        <dbReference type="SAM" id="Phobius"/>
    </source>
</evidence>
<dbReference type="eggNOG" id="COG4191">
    <property type="taxonomic scope" value="Bacteria"/>
</dbReference>
<keyword evidence="2" id="KW-1133">Transmembrane helix</keyword>
<accession>K9VYN5</accession>
<feature type="compositionally biased region" description="Basic residues" evidence="1">
    <location>
        <begin position="1"/>
        <end position="10"/>
    </location>
</feature>
<gene>
    <name evidence="3" type="ORF">Cri9333_1720</name>
</gene>
<evidence type="ECO:0000313" key="4">
    <source>
        <dbReference type="Proteomes" id="UP000010472"/>
    </source>
</evidence>
<keyword evidence="4" id="KW-1185">Reference proteome</keyword>
<dbReference type="KEGG" id="cep:Cri9333_1720"/>
<name>K9VYN5_9CYAN</name>
<dbReference type="RefSeq" id="WP_015202727.1">
    <property type="nucleotide sequence ID" value="NC_019753.1"/>
</dbReference>
<feature type="region of interest" description="Disordered" evidence="1">
    <location>
        <begin position="1"/>
        <end position="30"/>
    </location>
</feature>
<sequence>MYVTPHRQKPKNTVSSQHSKGKTRSQPQVVAIPSKNRSRRLENLPYSQAYPNWLRTLIMMQRSSEIMMFSLVTVMLTIYGLTVYTQQLWTKEYRKLDHLQRQERQMTAANEVLKNQLAQQAENPETGLVPTDPAKTIFLTAAPQRHLQQQPTTTKAVVSPPKPPLGY</sequence>
<evidence type="ECO:0008006" key="5">
    <source>
        <dbReference type="Google" id="ProtNLM"/>
    </source>
</evidence>
<evidence type="ECO:0000256" key="1">
    <source>
        <dbReference type="SAM" id="MobiDB-lite"/>
    </source>
</evidence>
<feature type="compositionally biased region" description="Polar residues" evidence="1">
    <location>
        <begin position="11"/>
        <end position="28"/>
    </location>
</feature>
<dbReference type="HOGENOM" id="CLU_103738_0_0_3"/>
<dbReference type="EMBL" id="CP003620">
    <property type="protein sequence ID" value="AFZ12607.1"/>
    <property type="molecule type" value="Genomic_DNA"/>
</dbReference>
<keyword evidence="2" id="KW-0812">Transmembrane</keyword>
<organism evidence="3 4">
    <name type="scientific">Crinalium epipsammum PCC 9333</name>
    <dbReference type="NCBI Taxonomy" id="1173022"/>
    <lineage>
        <taxon>Bacteria</taxon>
        <taxon>Bacillati</taxon>
        <taxon>Cyanobacteriota</taxon>
        <taxon>Cyanophyceae</taxon>
        <taxon>Gomontiellales</taxon>
        <taxon>Gomontiellaceae</taxon>
        <taxon>Crinalium</taxon>
    </lineage>
</organism>
<feature type="region of interest" description="Disordered" evidence="1">
    <location>
        <begin position="145"/>
        <end position="167"/>
    </location>
</feature>
<reference evidence="3 4" key="1">
    <citation type="submission" date="2012-06" db="EMBL/GenBank/DDBJ databases">
        <title>Finished chromosome of genome of Crinalium epipsammum PCC 9333.</title>
        <authorList>
            <consortium name="US DOE Joint Genome Institute"/>
            <person name="Gugger M."/>
            <person name="Coursin T."/>
            <person name="Rippka R."/>
            <person name="Tandeau De Marsac N."/>
            <person name="Huntemann M."/>
            <person name="Wei C.-L."/>
            <person name="Han J."/>
            <person name="Detter J.C."/>
            <person name="Han C."/>
            <person name="Tapia R."/>
            <person name="Davenport K."/>
            <person name="Daligault H."/>
            <person name="Erkkila T."/>
            <person name="Gu W."/>
            <person name="Munk A.C.C."/>
            <person name="Teshima H."/>
            <person name="Xu Y."/>
            <person name="Chain P."/>
            <person name="Chen A."/>
            <person name="Krypides N."/>
            <person name="Mavromatis K."/>
            <person name="Markowitz V."/>
            <person name="Szeto E."/>
            <person name="Ivanova N."/>
            <person name="Mikhailova N."/>
            <person name="Ovchinnikova G."/>
            <person name="Pagani I."/>
            <person name="Pati A."/>
            <person name="Goodwin L."/>
            <person name="Peters L."/>
            <person name="Pitluck S."/>
            <person name="Woyke T."/>
            <person name="Kerfeld C."/>
        </authorList>
    </citation>
    <scope>NUCLEOTIDE SEQUENCE [LARGE SCALE GENOMIC DNA]</scope>
    <source>
        <strain evidence="3 4">PCC 9333</strain>
    </source>
</reference>
<dbReference type="STRING" id="1173022.Cri9333_1720"/>